<evidence type="ECO:0000313" key="3">
    <source>
        <dbReference type="EMBL" id="RSU03498.1"/>
    </source>
</evidence>
<dbReference type="InterPro" id="IPR003491">
    <property type="entry name" value="REP-like_C"/>
</dbReference>
<dbReference type="AlphaFoldDB" id="A0A430A8S1"/>
<sequence length="368" mass="42776">MLKHFRPLKFSTKKIKVGGVKIGKKEANLSAKIDWLQMIVYDIDIDKLCSDILGIDKELFSVTESRVKFKEYDSCYSYGSIKFYTQETSKSEFLVALSGEACTLFEFLLEKLERDWQMFFRYILTRYSHNLKITRLDLAIDDRNETPYFKIEQLIKKCKRGEYESRNRKFTIHESKYRGKETAKTLNIGSRGSALMFRIYEKDKEQAIKTNQAVEEIGQWTRLELELKNETATDVCDMIANSNYTILDIGRGIVKNELIFFSNGNLNTVARFWERYLGSVREIKTSRADNHSSLRDTFDWLVNGGALSAYVLFQMLSKEKVLAEDMDIESCSENAQFTRQLADKAIDYVVSVNRSDLVTRINDNTKKD</sequence>
<evidence type="ECO:0000313" key="4">
    <source>
        <dbReference type="Proteomes" id="UP000287101"/>
    </source>
</evidence>
<name>A0A430A8S1_9ENTE</name>
<dbReference type="EMBL" id="NGJY01000002">
    <property type="protein sequence ID" value="RSU03498.1"/>
    <property type="molecule type" value="Genomic_DNA"/>
</dbReference>
<dbReference type="Pfam" id="PF18106">
    <property type="entry name" value="Rol_Rep_N"/>
    <property type="match status" value="1"/>
</dbReference>
<keyword evidence="4" id="KW-1185">Reference proteome</keyword>
<dbReference type="RefSeq" id="WP_281272809.1">
    <property type="nucleotide sequence ID" value="NZ_CBCRYB010000001.1"/>
</dbReference>
<dbReference type="Proteomes" id="UP000287101">
    <property type="component" value="Unassembled WGS sequence"/>
</dbReference>
<dbReference type="Pfam" id="PF02486">
    <property type="entry name" value="Rep_trans"/>
    <property type="match status" value="1"/>
</dbReference>
<gene>
    <name evidence="3" type="ORF">CBF31_07240</name>
</gene>
<accession>A0A430A8S1</accession>
<organism evidence="3 4">
    <name type="scientific">Vagococcus fessus</name>
    <dbReference type="NCBI Taxonomy" id="120370"/>
    <lineage>
        <taxon>Bacteria</taxon>
        <taxon>Bacillati</taxon>
        <taxon>Bacillota</taxon>
        <taxon>Bacilli</taxon>
        <taxon>Lactobacillales</taxon>
        <taxon>Enterococcaceae</taxon>
        <taxon>Vagococcus</taxon>
    </lineage>
</organism>
<proteinExistence type="predicted"/>
<feature type="domain" description="Rolling Circle replication initiation protein N-terminal" evidence="2">
    <location>
        <begin position="31"/>
        <end position="121"/>
    </location>
</feature>
<comment type="caution">
    <text evidence="3">The sequence shown here is derived from an EMBL/GenBank/DDBJ whole genome shotgun (WGS) entry which is preliminary data.</text>
</comment>
<reference evidence="3 4" key="1">
    <citation type="submission" date="2017-05" db="EMBL/GenBank/DDBJ databases">
        <title>Vagococcus spp. assemblies.</title>
        <authorList>
            <person name="Gulvik C.A."/>
        </authorList>
    </citation>
    <scope>NUCLEOTIDE SEQUENCE [LARGE SCALE GENOMIC DNA]</scope>
    <source>
        <strain evidence="3 4">CCUG 41755</strain>
    </source>
</reference>
<feature type="domain" description="Replication initiation protein-like C-terminal" evidence="1">
    <location>
        <begin position="132"/>
        <end position="316"/>
    </location>
</feature>
<dbReference type="InterPro" id="IPR040819">
    <property type="entry name" value="Rol_Rep_N"/>
</dbReference>
<protein>
    <submittedName>
        <fullName evidence="3">Uncharacterized protein</fullName>
    </submittedName>
</protein>
<evidence type="ECO:0000259" key="1">
    <source>
        <dbReference type="Pfam" id="PF02486"/>
    </source>
</evidence>
<evidence type="ECO:0000259" key="2">
    <source>
        <dbReference type="Pfam" id="PF18106"/>
    </source>
</evidence>